<feature type="region of interest" description="Disordered" evidence="1">
    <location>
        <begin position="96"/>
        <end position="133"/>
    </location>
</feature>
<feature type="compositionally biased region" description="Low complexity" evidence="1">
    <location>
        <begin position="113"/>
        <end position="124"/>
    </location>
</feature>
<accession>G0UL46</accession>
<reference evidence="3" key="1">
    <citation type="journal article" date="2012" name="Proc. Natl. Acad. Sci. U.S.A.">
        <title>Antigenic diversity is generated by distinct evolutionary mechanisms in African trypanosome species.</title>
        <authorList>
            <person name="Jackson A.P."/>
            <person name="Berry A."/>
            <person name="Aslett M."/>
            <person name="Allison H.C."/>
            <person name="Burton P."/>
            <person name="Vavrova-Anderson J."/>
            <person name="Brown R."/>
            <person name="Browne H."/>
            <person name="Corton N."/>
            <person name="Hauser H."/>
            <person name="Gamble J."/>
            <person name="Gilderthorp R."/>
            <person name="Marcello L."/>
            <person name="McQuillan J."/>
            <person name="Otto T.D."/>
            <person name="Quail M.A."/>
            <person name="Sanders M.J."/>
            <person name="van Tonder A."/>
            <person name="Ginger M.L."/>
            <person name="Field M.C."/>
            <person name="Barry J.D."/>
            <person name="Hertz-Fowler C."/>
            <person name="Berriman M."/>
        </authorList>
    </citation>
    <scope>NUCLEOTIDE SEQUENCE</scope>
    <source>
        <strain evidence="3">IL3000</strain>
    </source>
</reference>
<proteinExistence type="predicted"/>
<organism evidence="3">
    <name type="scientific">Trypanosoma congolense (strain IL3000)</name>
    <dbReference type="NCBI Taxonomy" id="1068625"/>
    <lineage>
        <taxon>Eukaryota</taxon>
        <taxon>Discoba</taxon>
        <taxon>Euglenozoa</taxon>
        <taxon>Kinetoplastea</taxon>
        <taxon>Metakinetoplastina</taxon>
        <taxon>Trypanosomatida</taxon>
        <taxon>Trypanosomatidae</taxon>
        <taxon>Trypanosoma</taxon>
        <taxon>Nannomonas</taxon>
    </lineage>
</organism>
<evidence type="ECO:0000313" key="3">
    <source>
        <dbReference type="EMBL" id="CCC90101.1"/>
    </source>
</evidence>
<dbReference type="AlphaFoldDB" id="G0UL46"/>
<keyword evidence="2" id="KW-0812">Transmembrane</keyword>
<keyword evidence="2" id="KW-0472">Membrane</keyword>
<keyword evidence="2" id="KW-1133">Transmembrane helix</keyword>
<feature type="transmembrane region" description="Helical" evidence="2">
    <location>
        <begin position="7"/>
        <end position="26"/>
    </location>
</feature>
<dbReference type="EMBL" id="HE575317">
    <property type="protein sequence ID" value="CCC90101.1"/>
    <property type="molecule type" value="Genomic_DNA"/>
</dbReference>
<gene>
    <name evidence="3" type="ORF">TCIL3000_4_1890</name>
</gene>
<dbReference type="PANTHER" id="PTHR39668:SF2">
    <property type="match status" value="1"/>
</dbReference>
<evidence type="ECO:0000256" key="2">
    <source>
        <dbReference type="SAM" id="Phobius"/>
    </source>
</evidence>
<sequence length="133" mass="14472">MSLKVNACIAFAVVNAATAFVISWLMQVRITSFDIVAVEHGWDMTQKTEACQSAGVLYLMMAACLSAYALLLHFTGKKEQLRRYDVELTGMAEGAPLLRTSNNNNGSQLEAPQQGAGTTGGWAQERYGANDRH</sequence>
<dbReference type="PANTHER" id="PTHR39668">
    <property type="entry name" value="HYPOTHETICAL TRANSMEMBRANE PROTEIN L6586.03-RELATED"/>
    <property type="match status" value="1"/>
</dbReference>
<evidence type="ECO:0000256" key="1">
    <source>
        <dbReference type="SAM" id="MobiDB-lite"/>
    </source>
</evidence>
<feature type="compositionally biased region" description="Polar residues" evidence="1">
    <location>
        <begin position="99"/>
        <end position="111"/>
    </location>
</feature>
<protein>
    <submittedName>
        <fullName evidence="3">Uncharacterized protein</fullName>
    </submittedName>
</protein>
<feature type="transmembrane region" description="Helical" evidence="2">
    <location>
        <begin position="55"/>
        <end position="74"/>
    </location>
</feature>
<name>G0UL46_TRYCI</name>
<dbReference type="VEuPathDB" id="TriTrypDB:TcIL3000_4_1890"/>